<evidence type="ECO:0000256" key="10">
    <source>
        <dbReference type="RuleBase" id="RU000544"/>
    </source>
</evidence>
<feature type="active site" description="Proton acceptor" evidence="8">
    <location>
        <position position="100"/>
    </location>
</feature>
<dbReference type="PANTHER" id="PTHR11441">
    <property type="entry name" value="THYMIDINE KINASE"/>
    <property type="match status" value="1"/>
</dbReference>
<evidence type="ECO:0000256" key="1">
    <source>
        <dbReference type="ARBA" id="ARBA00007587"/>
    </source>
</evidence>
<dbReference type="GO" id="GO:0005524">
    <property type="term" value="F:ATP binding"/>
    <property type="evidence" value="ECO:0007669"/>
    <property type="project" value="UniProtKB-KW"/>
</dbReference>
<sequence length="213" mass="23439">MAKLYFRYGAMNSGKSTGLLQAAFNYEERGQRVLLAKPELDTKGERQILSRLGVSREVDFLVPAGADVVALFRRHASGDDPDALVGHVDAPSVACLLVDEAQFLEPEQVDGLLRIAVEEGVPVLAYGIRTDFRTRSFPGSARLLELAHTLEELKTICRCGRKAVFNTRKVVDPVTRTERFVFDGDQVAIDGVEVTYESLCAACYLEESDGRLG</sequence>
<dbReference type="PIRSF" id="PIRSF035805">
    <property type="entry name" value="TK_cell"/>
    <property type="match status" value="1"/>
</dbReference>
<evidence type="ECO:0000313" key="13">
    <source>
        <dbReference type="Proteomes" id="UP000540191"/>
    </source>
</evidence>
<comment type="caution">
    <text evidence="12">The sequence shown here is derived from an EMBL/GenBank/DDBJ whole genome shotgun (WGS) entry which is preliminary data.</text>
</comment>
<dbReference type="GO" id="GO:0005829">
    <property type="term" value="C:cytosol"/>
    <property type="evidence" value="ECO:0007669"/>
    <property type="project" value="TreeGrafter"/>
</dbReference>
<dbReference type="AlphaFoldDB" id="A0A7W7M483"/>
<evidence type="ECO:0000256" key="3">
    <source>
        <dbReference type="ARBA" id="ARBA00022634"/>
    </source>
</evidence>
<evidence type="ECO:0000256" key="2">
    <source>
        <dbReference type="ARBA" id="ARBA00012118"/>
    </source>
</evidence>
<proteinExistence type="inferred from homology"/>
<dbReference type="SUPFAM" id="SSF57716">
    <property type="entry name" value="Glucocorticoid receptor-like (DNA-binding domain)"/>
    <property type="match status" value="1"/>
</dbReference>
<dbReference type="EMBL" id="JACHNA010000001">
    <property type="protein sequence ID" value="MBB4736399.1"/>
    <property type="molecule type" value="Genomic_DNA"/>
</dbReference>
<accession>A0A7W7M483</accession>
<feature type="binding site" evidence="9">
    <location>
        <position position="196"/>
    </location>
    <ligand>
        <name>substrate</name>
    </ligand>
</feature>
<dbReference type="RefSeq" id="WP_184242014.1">
    <property type="nucleotide sequence ID" value="NZ_JACHNA010000001.1"/>
</dbReference>
<dbReference type="Pfam" id="PF00265">
    <property type="entry name" value="TK"/>
    <property type="match status" value="1"/>
</dbReference>
<dbReference type="SUPFAM" id="SSF52540">
    <property type="entry name" value="P-loop containing nucleoside triphosphate hydrolases"/>
    <property type="match status" value="1"/>
</dbReference>
<evidence type="ECO:0000256" key="9">
    <source>
        <dbReference type="PIRSR" id="PIRSR035805-2"/>
    </source>
</evidence>
<dbReference type="Gene3D" id="3.40.50.300">
    <property type="entry name" value="P-loop containing nucleotide triphosphate hydrolases"/>
    <property type="match status" value="1"/>
</dbReference>
<evidence type="ECO:0000256" key="6">
    <source>
        <dbReference type="ARBA" id="ARBA00022777"/>
    </source>
</evidence>
<organism evidence="12 13">
    <name type="scientific">Micrococcus cohnii</name>
    <dbReference type="NCBI Taxonomy" id="993416"/>
    <lineage>
        <taxon>Bacteria</taxon>
        <taxon>Bacillati</taxon>
        <taxon>Actinomycetota</taxon>
        <taxon>Actinomycetes</taxon>
        <taxon>Micrococcales</taxon>
        <taxon>Micrococcaceae</taxon>
        <taxon>Micrococcus</taxon>
    </lineage>
</organism>
<dbReference type="InterPro" id="IPR027417">
    <property type="entry name" value="P-loop_NTPase"/>
</dbReference>
<evidence type="ECO:0000256" key="4">
    <source>
        <dbReference type="ARBA" id="ARBA00022679"/>
    </source>
</evidence>
<evidence type="ECO:0000256" key="7">
    <source>
        <dbReference type="ARBA" id="ARBA00022840"/>
    </source>
</evidence>
<dbReference type="PANTHER" id="PTHR11441:SF0">
    <property type="entry name" value="THYMIDINE KINASE, CYTOSOLIC"/>
    <property type="match status" value="1"/>
</dbReference>
<evidence type="ECO:0000313" key="12">
    <source>
        <dbReference type="EMBL" id="MBB4736399.1"/>
    </source>
</evidence>
<keyword evidence="5 10" id="KW-0547">Nucleotide-binding</keyword>
<dbReference type="GO" id="GO:0071897">
    <property type="term" value="P:DNA biosynthetic process"/>
    <property type="evidence" value="ECO:0007669"/>
    <property type="project" value="UniProtKB-KW"/>
</dbReference>
<keyword evidence="13" id="KW-1185">Reference proteome</keyword>
<keyword evidence="4 10" id="KW-0808">Transferase</keyword>
<reference evidence="12 13" key="1">
    <citation type="submission" date="2020-08" db="EMBL/GenBank/DDBJ databases">
        <title>Sequencing the genomes of 1000 actinobacteria strains.</title>
        <authorList>
            <person name="Klenk H.-P."/>
        </authorList>
    </citation>
    <scope>NUCLEOTIDE SEQUENCE [LARGE SCALE GENOMIC DNA]</scope>
    <source>
        <strain evidence="12 13">DSM 23974</strain>
    </source>
</reference>
<dbReference type="GO" id="GO:0004797">
    <property type="term" value="F:thymidine kinase activity"/>
    <property type="evidence" value="ECO:0007669"/>
    <property type="project" value="UniProtKB-EC"/>
</dbReference>
<gene>
    <name evidence="12" type="ORF">HDA30_001907</name>
</gene>
<comment type="similarity">
    <text evidence="1 11">Belongs to the thymidine kinase family.</text>
</comment>
<dbReference type="InterPro" id="IPR001267">
    <property type="entry name" value="Thymidine_kinase"/>
</dbReference>
<evidence type="ECO:0000256" key="5">
    <source>
        <dbReference type="ARBA" id="ARBA00022741"/>
    </source>
</evidence>
<comment type="catalytic activity">
    <reaction evidence="10">
        <text>thymidine + ATP = dTMP + ADP + H(+)</text>
        <dbReference type="Rhea" id="RHEA:19129"/>
        <dbReference type="ChEBI" id="CHEBI:15378"/>
        <dbReference type="ChEBI" id="CHEBI:17748"/>
        <dbReference type="ChEBI" id="CHEBI:30616"/>
        <dbReference type="ChEBI" id="CHEBI:63528"/>
        <dbReference type="ChEBI" id="CHEBI:456216"/>
        <dbReference type="EC" id="2.7.1.21"/>
    </reaction>
</comment>
<keyword evidence="6 10" id="KW-0418">Kinase</keyword>
<dbReference type="EC" id="2.7.1.21" evidence="2 10"/>
<keyword evidence="3 10" id="KW-0237">DNA synthesis</keyword>
<dbReference type="Proteomes" id="UP000540191">
    <property type="component" value="Unassembled WGS sequence"/>
</dbReference>
<protein>
    <recommendedName>
        <fullName evidence="2 10">Thymidine kinase</fullName>
        <ecNumber evidence="2 10">2.7.1.21</ecNumber>
    </recommendedName>
</protein>
<evidence type="ECO:0000256" key="11">
    <source>
        <dbReference type="RuleBase" id="RU004165"/>
    </source>
</evidence>
<evidence type="ECO:0000256" key="8">
    <source>
        <dbReference type="PIRSR" id="PIRSR035805-1"/>
    </source>
</evidence>
<keyword evidence="7 10" id="KW-0067">ATP-binding</keyword>
<dbReference type="GO" id="GO:0046104">
    <property type="term" value="P:thymidine metabolic process"/>
    <property type="evidence" value="ECO:0007669"/>
    <property type="project" value="TreeGrafter"/>
</dbReference>
<name>A0A7W7M483_9MICC</name>
<dbReference type="NCBIfam" id="NF003300">
    <property type="entry name" value="PRK04296.1-5"/>
    <property type="match status" value="1"/>
</dbReference>